<evidence type="ECO:0008006" key="3">
    <source>
        <dbReference type="Google" id="ProtNLM"/>
    </source>
</evidence>
<evidence type="ECO:0000313" key="1">
    <source>
        <dbReference type="EMBL" id="WXK39693.1"/>
    </source>
</evidence>
<dbReference type="Pfam" id="PF16786">
    <property type="entry name" value="RecA_dep_nuc"/>
    <property type="match status" value="1"/>
</dbReference>
<keyword evidence="2" id="KW-1185">Reference proteome</keyword>
<dbReference type="Gene3D" id="3.30.40.190">
    <property type="match status" value="1"/>
</dbReference>
<accession>A0ABZ2PXL9</accession>
<evidence type="ECO:0000313" key="2">
    <source>
        <dbReference type="Proteomes" id="UP001493153"/>
    </source>
</evidence>
<dbReference type="Proteomes" id="UP001493153">
    <property type="component" value="Chromosome"/>
</dbReference>
<sequence length="92" mass="10309">MTRSEANYLDKVARLGCAACALLGYEVSAVQPEIHHPREGQGMAQRASHWLAIPLCPQHHRGTDGIHGDRQVLRQLKCDEWGLLAWVISRLN</sequence>
<protein>
    <recommendedName>
        <fullName evidence="3">Recombination enhancement, RecA-dependent nuclease</fullName>
    </recommendedName>
</protein>
<proteinExistence type="predicted"/>
<dbReference type="EMBL" id="CP062176">
    <property type="protein sequence ID" value="WXK39693.1"/>
    <property type="molecule type" value="Genomic_DNA"/>
</dbReference>
<organism evidence="1 2">
    <name type="scientific">Mycetohabitans rhizoxinica</name>
    <dbReference type="NCBI Taxonomy" id="412963"/>
    <lineage>
        <taxon>Bacteria</taxon>
        <taxon>Pseudomonadati</taxon>
        <taxon>Pseudomonadota</taxon>
        <taxon>Betaproteobacteria</taxon>
        <taxon>Burkholderiales</taxon>
        <taxon>Burkholderiaceae</taxon>
        <taxon>Mycetohabitans</taxon>
    </lineage>
</organism>
<name>A0ABZ2PXL9_9BURK</name>
<gene>
    <name evidence="1" type="ORF">IHE29_10625</name>
</gene>
<dbReference type="RefSeq" id="WP_338910738.1">
    <property type="nucleotide sequence ID" value="NZ_CP062176.1"/>
</dbReference>
<dbReference type="InterPro" id="IPR031875">
    <property type="entry name" value="RecA_dep_nuc"/>
</dbReference>
<reference evidence="1 2" key="1">
    <citation type="submission" date="2020-09" db="EMBL/GenBank/DDBJ databases">
        <title>Genome sequences of Mycetohabitans spp.</title>
        <authorList>
            <person name="Carter M.E."/>
            <person name="Carpenter S.C.D."/>
            <person name="Bogdanove A.J."/>
        </authorList>
    </citation>
    <scope>NUCLEOTIDE SEQUENCE [LARGE SCALE GENOMIC DNA]</scope>
    <source>
        <strain evidence="1 2">B12</strain>
    </source>
</reference>